<feature type="binding site" evidence="4">
    <location>
        <position position="209"/>
    </location>
    <ligand>
        <name>substrate</name>
    </ligand>
</feature>
<dbReference type="Gene3D" id="3.90.1300.10">
    <property type="entry name" value="Amidase signature (AS) domain"/>
    <property type="match status" value="1"/>
</dbReference>
<dbReference type="EMBL" id="CAJMXA010003462">
    <property type="protein sequence ID" value="CAE6496540.1"/>
    <property type="molecule type" value="Genomic_DNA"/>
</dbReference>
<evidence type="ECO:0000313" key="7">
    <source>
        <dbReference type="Proteomes" id="UP000663853"/>
    </source>
</evidence>
<feature type="domain" description="Amidase" evidence="5">
    <location>
        <begin position="78"/>
        <end position="235"/>
    </location>
</feature>
<comment type="caution">
    <text evidence="6">The sequence shown here is derived from an EMBL/GenBank/DDBJ whole genome shotgun (WGS) entry which is preliminary data.</text>
</comment>
<sequence length="573" mass="62124">MGNDQPTWQIAAARKREDRASRLEPYDHWSLNHLAPPSQKNVTSLAHARLTDRERTFLASDVTDLAHRLATQECTALEVTTAFCKATYAAQELTNCVTGVMFAQALDRARELDAHLSETGKVVGPLHGVPVSIKNHISVKGEDTACGYVAWIGKVAEDDATIVRVLRAAGAVIYVKTTNPQALYALETSSNIYGLTTNPYNRDLSSGGSSGGEGALIGSRASLLGVGTDIGGSIVSSKHRLMSLENMTDICASRAWCGLYALKPSGYRLPSSGLVTPYQGQEDIALITGPLAHSIRDLELFCRVILGYQPWNIDVNALSIPWNQSLAESGSEKLVVGLFTDDGIVAPHPPLVECLQNARDALVAAGHEVIDWVPVDHTPGIELLVKYYGMDGGEALRAPLVESGEPAIPLIQDLLDIVQGTTNHHVSESWATNIKRDQIRARVLKQWNETSSQSKSGRPIDAILCPTTATLAAPHGTTKWAGYSNYWNLLDLPAAVFPVDVFDAKRWKSGVHLPPPVPRNPIEELVASQWDPDKYDGSPIGLQLVGQRWQEETLIAHLRVVDAVVNRSNKASG</sequence>
<dbReference type="GO" id="GO:0016787">
    <property type="term" value="F:hydrolase activity"/>
    <property type="evidence" value="ECO:0007669"/>
    <property type="project" value="UniProtKB-KW"/>
</dbReference>
<dbReference type="AlphaFoldDB" id="A0A8H3CUG0"/>
<feature type="active site" description="Charge relay system" evidence="3">
    <location>
        <position position="134"/>
    </location>
</feature>
<evidence type="ECO:0000259" key="5">
    <source>
        <dbReference type="Pfam" id="PF01425"/>
    </source>
</evidence>
<dbReference type="InterPro" id="IPR036928">
    <property type="entry name" value="AS_sf"/>
</dbReference>
<proteinExistence type="inferred from homology"/>
<evidence type="ECO:0000256" key="4">
    <source>
        <dbReference type="PIRSR" id="PIRSR001221-2"/>
    </source>
</evidence>
<feature type="active site" description="Acyl-ester intermediate" evidence="3">
    <location>
        <position position="233"/>
    </location>
</feature>
<accession>A0A8H3CUG0</accession>
<dbReference type="Proteomes" id="UP000663853">
    <property type="component" value="Unassembled WGS sequence"/>
</dbReference>
<reference evidence="6" key="1">
    <citation type="submission" date="2021-01" db="EMBL/GenBank/DDBJ databases">
        <authorList>
            <person name="Kaushik A."/>
        </authorList>
    </citation>
    <scope>NUCLEOTIDE SEQUENCE</scope>
    <source>
        <strain evidence="6">AG6-10EEA</strain>
    </source>
</reference>
<dbReference type="PANTHER" id="PTHR46072">
    <property type="entry name" value="AMIDASE-RELATED-RELATED"/>
    <property type="match status" value="1"/>
</dbReference>
<dbReference type="InterPro" id="IPR023631">
    <property type="entry name" value="Amidase_dom"/>
</dbReference>
<comment type="similarity">
    <text evidence="1">Belongs to the amidase family.</text>
</comment>
<evidence type="ECO:0000256" key="3">
    <source>
        <dbReference type="PIRSR" id="PIRSR001221-1"/>
    </source>
</evidence>
<dbReference type="PIRSF" id="PIRSF001221">
    <property type="entry name" value="Amidase_fungi"/>
    <property type="match status" value="1"/>
</dbReference>
<feature type="binding site" evidence="4">
    <location>
        <position position="183"/>
    </location>
    <ligand>
        <name>substrate</name>
    </ligand>
</feature>
<feature type="binding site" evidence="4">
    <location>
        <begin position="230"/>
        <end position="233"/>
    </location>
    <ligand>
        <name>substrate</name>
    </ligand>
</feature>
<keyword evidence="2" id="KW-0378">Hydrolase</keyword>
<dbReference type="SUPFAM" id="SSF75304">
    <property type="entry name" value="Amidase signature (AS) enzymes"/>
    <property type="match status" value="1"/>
</dbReference>
<gene>
    <name evidence="6" type="ORF">RDB_LOCUS107153</name>
</gene>
<name>A0A8H3CUG0_9AGAM</name>
<organism evidence="6 7">
    <name type="scientific">Rhizoctonia solani</name>
    <dbReference type="NCBI Taxonomy" id="456999"/>
    <lineage>
        <taxon>Eukaryota</taxon>
        <taxon>Fungi</taxon>
        <taxon>Dikarya</taxon>
        <taxon>Basidiomycota</taxon>
        <taxon>Agaricomycotina</taxon>
        <taxon>Agaricomycetes</taxon>
        <taxon>Cantharellales</taxon>
        <taxon>Ceratobasidiaceae</taxon>
        <taxon>Rhizoctonia</taxon>
    </lineage>
</organism>
<evidence type="ECO:0000256" key="2">
    <source>
        <dbReference type="ARBA" id="ARBA00022801"/>
    </source>
</evidence>
<evidence type="ECO:0000256" key="1">
    <source>
        <dbReference type="ARBA" id="ARBA00009199"/>
    </source>
</evidence>
<dbReference type="Pfam" id="PF01425">
    <property type="entry name" value="Amidase"/>
    <property type="match status" value="2"/>
</dbReference>
<feature type="domain" description="Amidase" evidence="5">
    <location>
        <begin position="255"/>
        <end position="554"/>
    </location>
</feature>
<feature type="active site" description="Charge relay system" evidence="3">
    <location>
        <position position="209"/>
    </location>
</feature>
<protein>
    <recommendedName>
        <fullName evidence="5">Amidase domain-containing protein</fullName>
    </recommendedName>
</protein>
<evidence type="ECO:0000313" key="6">
    <source>
        <dbReference type="EMBL" id="CAE6496540.1"/>
    </source>
</evidence>